<proteinExistence type="inferred from homology"/>
<reference evidence="3 4" key="1">
    <citation type="submission" date="2024-02" db="EMBL/GenBank/DDBJ databases">
        <title>Deinococcus xinjiangensis NBRC 107630.</title>
        <authorList>
            <person name="Ichikawa N."/>
            <person name="Katano-Makiyama Y."/>
            <person name="Hidaka K."/>
        </authorList>
    </citation>
    <scope>NUCLEOTIDE SEQUENCE [LARGE SCALE GENOMIC DNA]</scope>
    <source>
        <strain evidence="3 4">NBRC 107630</strain>
    </source>
</reference>
<keyword evidence="4" id="KW-1185">Reference proteome</keyword>
<gene>
    <name evidence="3" type="ORF">Dxin01_03916</name>
</gene>
<dbReference type="InterPro" id="IPR023393">
    <property type="entry name" value="START-like_dom_sf"/>
</dbReference>
<name>A0ABP9VG18_9DEIO</name>
<evidence type="ECO:0000313" key="3">
    <source>
        <dbReference type="EMBL" id="GAA5504147.1"/>
    </source>
</evidence>
<dbReference type="SUPFAM" id="SSF55961">
    <property type="entry name" value="Bet v1-like"/>
    <property type="match status" value="1"/>
</dbReference>
<sequence>MSERLHIAATVDAPLQTVWDAFNTPADIEAWNHASDDWTCTDVKNDLRVGGTLSSRMSAKDDSMAFDFGGEYTQVEEGQLLAYRLGDGRGVEVRFTALGPKQTRVEESFDAENTHPAEMQQAGWQAILDNFKAHAEAKAR</sequence>
<dbReference type="Gene3D" id="3.30.530.20">
    <property type="match status" value="1"/>
</dbReference>
<dbReference type="RefSeq" id="WP_353544113.1">
    <property type="nucleotide sequence ID" value="NZ_BAABRN010000090.1"/>
</dbReference>
<dbReference type="InterPro" id="IPR013538">
    <property type="entry name" value="ASHA1/2-like_C"/>
</dbReference>
<evidence type="ECO:0000313" key="4">
    <source>
        <dbReference type="Proteomes" id="UP001458946"/>
    </source>
</evidence>
<evidence type="ECO:0000259" key="2">
    <source>
        <dbReference type="Pfam" id="PF08327"/>
    </source>
</evidence>
<feature type="domain" description="Activator of Hsp90 ATPase homologue 1/2-like C-terminal" evidence="2">
    <location>
        <begin position="12"/>
        <end position="135"/>
    </location>
</feature>
<comment type="caution">
    <text evidence="3">The sequence shown here is derived from an EMBL/GenBank/DDBJ whole genome shotgun (WGS) entry which is preliminary data.</text>
</comment>
<evidence type="ECO:0000256" key="1">
    <source>
        <dbReference type="ARBA" id="ARBA00006817"/>
    </source>
</evidence>
<dbReference type="EMBL" id="BAABRN010000090">
    <property type="protein sequence ID" value="GAA5504147.1"/>
    <property type="molecule type" value="Genomic_DNA"/>
</dbReference>
<comment type="similarity">
    <text evidence="1">Belongs to the AHA1 family.</text>
</comment>
<accession>A0ABP9VG18</accession>
<dbReference type="Pfam" id="PF08327">
    <property type="entry name" value="AHSA1"/>
    <property type="match status" value="1"/>
</dbReference>
<dbReference type="Proteomes" id="UP001458946">
    <property type="component" value="Unassembled WGS sequence"/>
</dbReference>
<protein>
    <recommendedName>
        <fullName evidence="2">Activator of Hsp90 ATPase homologue 1/2-like C-terminal domain-containing protein</fullName>
    </recommendedName>
</protein>
<organism evidence="3 4">
    <name type="scientific">Deinococcus xinjiangensis</name>
    <dbReference type="NCBI Taxonomy" id="457454"/>
    <lineage>
        <taxon>Bacteria</taxon>
        <taxon>Thermotogati</taxon>
        <taxon>Deinococcota</taxon>
        <taxon>Deinococci</taxon>
        <taxon>Deinococcales</taxon>
        <taxon>Deinococcaceae</taxon>
        <taxon>Deinococcus</taxon>
    </lineage>
</organism>